<dbReference type="InterPro" id="IPR000850">
    <property type="entry name" value="Adenylat/UMP-CMP_kin"/>
</dbReference>
<dbReference type="NCBIfam" id="NF011105">
    <property type="entry name" value="PRK14532.1"/>
    <property type="match status" value="1"/>
</dbReference>
<keyword evidence="1 5" id="KW-0808">Transferase</keyword>
<dbReference type="PANTHER" id="PTHR23359">
    <property type="entry name" value="NUCLEOTIDE KINASE"/>
    <property type="match status" value="1"/>
</dbReference>
<protein>
    <recommendedName>
        <fullName evidence="5 7">Adenylate kinase</fullName>
        <shortName evidence="5">AK</shortName>
        <ecNumber evidence="5 7">2.7.4.3</ecNumber>
    </recommendedName>
    <alternativeName>
        <fullName evidence="5">ATP-AMP transphosphorylase</fullName>
    </alternativeName>
    <alternativeName>
        <fullName evidence="5">ATP:AMP phosphotransferase</fullName>
    </alternativeName>
    <alternativeName>
        <fullName evidence="5">Adenylate monophosphate kinase</fullName>
    </alternativeName>
</protein>
<dbReference type="InterPro" id="IPR027417">
    <property type="entry name" value="P-loop_NTPase"/>
</dbReference>
<comment type="caution">
    <text evidence="8">The sequence shown here is derived from an EMBL/GenBank/DDBJ whole genome shotgun (WGS) entry which is preliminary data.</text>
</comment>
<dbReference type="NCBIfam" id="NF011100">
    <property type="entry name" value="PRK14527.1"/>
    <property type="match status" value="1"/>
</dbReference>
<keyword evidence="3 5" id="KW-0547">Nucleotide-binding</keyword>
<feature type="binding site" evidence="5">
    <location>
        <position position="125"/>
    </location>
    <ligand>
        <name>ATP</name>
        <dbReference type="ChEBI" id="CHEBI:30616"/>
    </ligand>
</feature>
<feature type="binding site" evidence="5">
    <location>
        <begin position="83"/>
        <end position="86"/>
    </location>
    <ligand>
        <name>AMP</name>
        <dbReference type="ChEBI" id="CHEBI:456215"/>
    </ligand>
</feature>
<feature type="binding site" evidence="5">
    <location>
        <position position="90"/>
    </location>
    <ligand>
        <name>AMP</name>
        <dbReference type="ChEBI" id="CHEBI:456215"/>
    </ligand>
</feature>
<comment type="pathway">
    <text evidence="5">Purine metabolism; AMP biosynthesis via salvage pathway; AMP from ADP: step 1/1.</text>
</comment>
<evidence type="ECO:0000256" key="4">
    <source>
        <dbReference type="ARBA" id="ARBA00022777"/>
    </source>
</evidence>
<dbReference type="Pfam" id="PF00406">
    <property type="entry name" value="ADK"/>
    <property type="match status" value="1"/>
</dbReference>
<dbReference type="HAMAP" id="MF_00235">
    <property type="entry name" value="Adenylate_kinase_Adk"/>
    <property type="match status" value="1"/>
</dbReference>
<dbReference type="InterPro" id="IPR033690">
    <property type="entry name" value="Adenylat_kinase_CS"/>
</dbReference>
<evidence type="ECO:0000256" key="1">
    <source>
        <dbReference type="ARBA" id="ARBA00022679"/>
    </source>
</evidence>
<feature type="binding site" evidence="5">
    <location>
        <position position="166"/>
    </location>
    <ligand>
        <name>ATP</name>
        <dbReference type="ChEBI" id="CHEBI:30616"/>
    </ligand>
</feature>
<evidence type="ECO:0000313" key="9">
    <source>
        <dbReference type="Proteomes" id="UP000471298"/>
    </source>
</evidence>
<feature type="binding site" evidence="5">
    <location>
        <position position="31"/>
    </location>
    <ligand>
        <name>AMP</name>
        <dbReference type="ChEBI" id="CHEBI:456215"/>
    </ligand>
</feature>
<keyword evidence="5" id="KW-0963">Cytoplasm</keyword>
<reference evidence="8 9" key="1">
    <citation type="submission" date="2019-10" db="EMBL/GenBank/DDBJ databases">
        <title>Cardiobacteriales fam. a chemoheterotrophic member of the order Cardiobacteriales, and proposal of Cardiobacteriales fam. nov.</title>
        <authorList>
            <person name="Wang C."/>
        </authorList>
    </citation>
    <scope>NUCLEOTIDE SEQUENCE [LARGE SCALE GENOMIC DNA]</scope>
    <source>
        <strain evidence="8 9">ML27</strain>
    </source>
</reference>
<comment type="subcellular location">
    <subcellularLocation>
        <location evidence="5 7">Cytoplasm</location>
    </subcellularLocation>
</comment>
<dbReference type="AlphaFoldDB" id="A0A6N7F067"/>
<accession>A0A6N7F067</accession>
<sequence>MHVIILGAPGSGKGTQSAEIVKQFTLEHLSTGDMLRAEISAGSELGLAAKSVMDAGDLVSDDIILGMVENKITANQSGILFDGFPRTLPQAKALDKLLKDADQSIHCVIQLDVDNEEIVERMLARGRADDNEETIRNRLSVYEEQTAPLIAYYRDQNKLSTVLGTGSITDIFARIEKILAK</sequence>
<dbReference type="GO" id="GO:0044209">
    <property type="term" value="P:AMP salvage"/>
    <property type="evidence" value="ECO:0007669"/>
    <property type="project" value="UniProtKB-UniRule"/>
</dbReference>
<evidence type="ECO:0000256" key="5">
    <source>
        <dbReference type="HAMAP-Rule" id="MF_00235"/>
    </source>
</evidence>
<comment type="similarity">
    <text evidence="5 6">Belongs to the adenylate kinase family.</text>
</comment>
<feature type="binding site" evidence="5">
    <location>
        <begin position="10"/>
        <end position="15"/>
    </location>
    <ligand>
        <name>ATP</name>
        <dbReference type="ChEBI" id="CHEBI:30616"/>
    </ligand>
</feature>
<comment type="domain">
    <text evidence="5">Consists of three domains, a large central CORE domain and two small peripheral domains, NMPbind and LID, which undergo movements during catalysis. The LID domain closes over the site of phosphoryl transfer upon ATP binding. Assembling and dissambling the active center during each catalytic cycle provides an effective means to prevent ATP hydrolysis.</text>
</comment>
<dbReference type="PRINTS" id="PR00094">
    <property type="entry name" value="ADENYLTKNASE"/>
</dbReference>
<comment type="function">
    <text evidence="5">Catalyzes the reversible transfer of the terminal phosphate group between ATP and AMP. Plays an important role in cellular energy homeostasis and in adenine nucleotide metabolism.</text>
</comment>
<dbReference type="CDD" id="cd01428">
    <property type="entry name" value="ADK"/>
    <property type="match status" value="1"/>
</dbReference>
<dbReference type="FunCoup" id="A0A6N7F067">
    <property type="interactions" value="519"/>
</dbReference>
<proteinExistence type="inferred from homology"/>
<keyword evidence="2 5" id="KW-0545">Nucleotide biosynthesis</keyword>
<organism evidence="8 9">
    <name type="scientific">Ostreibacterium oceani</name>
    <dbReference type="NCBI Taxonomy" id="2654998"/>
    <lineage>
        <taxon>Bacteria</taxon>
        <taxon>Pseudomonadati</taxon>
        <taxon>Pseudomonadota</taxon>
        <taxon>Gammaproteobacteria</taxon>
        <taxon>Cardiobacteriales</taxon>
        <taxon>Ostreibacteriaceae</taxon>
        <taxon>Ostreibacterium</taxon>
    </lineage>
</organism>
<dbReference type="GO" id="GO:0004017">
    <property type="term" value="F:AMP kinase activity"/>
    <property type="evidence" value="ECO:0007669"/>
    <property type="project" value="UniProtKB-UniRule"/>
</dbReference>
<keyword evidence="5 7" id="KW-0067">ATP-binding</keyword>
<name>A0A6N7F067_9GAMM</name>
<dbReference type="EMBL" id="WHNW01000001">
    <property type="protein sequence ID" value="MPV85236.1"/>
    <property type="molecule type" value="Genomic_DNA"/>
</dbReference>
<dbReference type="SUPFAM" id="SSF52540">
    <property type="entry name" value="P-loop containing nucleoside triphosphate hydrolases"/>
    <property type="match status" value="1"/>
</dbReference>
<feature type="binding site" evidence="5">
    <location>
        <position position="127"/>
    </location>
    <ligand>
        <name>AMP</name>
        <dbReference type="ChEBI" id="CHEBI:456215"/>
    </ligand>
</feature>
<evidence type="ECO:0000256" key="3">
    <source>
        <dbReference type="ARBA" id="ARBA00022741"/>
    </source>
</evidence>
<feature type="region of interest" description="NMP" evidence="5">
    <location>
        <begin position="30"/>
        <end position="59"/>
    </location>
</feature>
<evidence type="ECO:0000313" key="8">
    <source>
        <dbReference type="EMBL" id="MPV85236.1"/>
    </source>
</evidence>
<feature type="binding site" evidence="5">
    <location>
        <begin position="57"/>
        <end position="59"/>
    </location>
    <ligand>
        <name>AMP</name>
        <dbReference type="ChEBI" id="CHEBI:456215"/>
    </ligand>
</feature>
<keyword evidence="4 5" id="KW-0418">Kinase</keyword>
<keyword evidence="9" id="KW-1185">Reference proteome</keyword>
<comment type="subunit">
    <text evidence="5 7">Monomer.</text>
</comment>
<dbReference type="NCBIfam" id="NF001381">
    <property type="entry name" value="PRK00279.1-3"/>
    <property type="match status" value="1"/>
</dbReference>
<gene>
    <name evidence="5" type="primary">adk</name>
    <name evidence="8" type="ORF">GCU85_00625</name>
</gene>
<dbReference type="GO" id="GO:0005737">
    <property type="term" value="C:cytoplasm"/>
    <property type="evidence" value="ECO:0007669"/>
    <property type="project" value="UniProtKB-SubCell"/>
</dbReference>
<feature type="binding site" evidence="5">
    <location>
        <position position="36"/>
    </location>
    <ligand>
        <name>AMP</name>
        <dbReference type="ChEBI" id="CHEBI:456215"/>
    </ligand>
</feature>
<dbReference type="RefSeq" id="WP_152808289.1">
    <property type="nucleotide sequence ID" value="NZ_WHNW01000001.1"/>
</dbReference>
<dbReference type="Proteomes" id="UP000471298">
    <property type="component" value="Unassembled WGS sequence"/>
</dbReference>
<evidence type="ECO:0000256" key="6">
    <source>
        <dbReference type="RuleBase" id="RU003330"/>
    </source>
</evidence>
<dbReference type="GO" id="GO:0005524">
    <property type="term" value="F:ATP binding"/>
    <property type="evidence" value="ECO:0007669"/>
    <property type="project" value="UniProtKB-UniRule"/>
</dbReference>
<dbReference type="PROSITE" id="PS00113">
    <property type="entry name" value="ADENYLATE_KINASE"/>
    <property type="match status" value="1"/>
</dbReference>
<dbReference type="EC" id="2.7.4.3" evidence="5 7"/>
<dbReference type="UniPathway" id="UPA00588">
    <property type="reaction ID" value="UER00649"/>
</dbReference>
<dbReference type="InParanoid" id="A0A6N7F067"/>
<evidence type="ECO:0000256" key="7">
    <source>
        <dbReference type="RuleBase" id="RU003331"/>
    </source>
</evidence>
<feature type="binding site" evidence="5">
    <location>
        <position position="138"/>
    </location>
    <ligand>
        <name>AMP</name>
        <dbReference type="ChEBI" id="CHEBI:456215"/>
    </ligand>
</feature>
<evidence type="ECO:0000256" key="2">
    <source>
        <dbReference type="ARBA" id="ARBA00022727"/>
    </source>
</evidence>
<dbReference type="Gene3D" id="3.40.50.300">
    <property type="entry name" value="P-loop containing nucleotide triphosphate hydrolases"/>
    <property type="match status" value="1"/>
</dbReference>
<comment type="catalytic activity">
    <reaction evidence="5 7">
        <text>AMP + ATP = 2 ADP</text>
        <dbReference type="Rhea" id="RHEA:12973"/>
        <dbReference type="ChEBI" id="CHEBI:30616"/>
        <dbReference type="ChEBI" id="CHEBI:456215"/>
        <dbReference type="ChEBI" id="CHEBI:456216"/>
        <dbReference type="EC" id="2.7.4.3"/>
    </reaction>
</comment>
<comment type="caution">
    <text evidence="5">Lacks conserved residue(s) required for the propagation of feature annotation.</text>
</comment>
<dbReference type="NCBIfam" id="NF011104">
    <property type="entry name" value="PRK14531.1"/>
    <property type="match status" value="1"/>
</dbReference>